<feature type="compositionally biased region" description="Polar residues" evidence="1">
    <location>
        <begin position="51"/>
        <end position="63"/>
    </location>
</feature>
<dbReference type="AntiFam" id="ANF00266">
    <property type="entry name" value="DNA repeat translations related to WP_020751851.1"/>
</dbReference>
<accession>A0AB33XW40</accession>
<reference evidence="2 3" key="1">
    <citation type="journal article" date="2013" name="Genome Announc.">
        <title>Draft Genome Sequence of Staphylococcus simulans UMC-CNS-990, Isolated from a Case of Chronic Bovine Mastitis.</title>
        <authorList>
            <person name="Calcutt M.J."/>
            <person name="Foecking M.F."/>
            <person name="Hsieh H.Y."/>
            <person name="Perry J."/>
            <person name="Stewart G.C."/>
            <person name="Middleton J.R."/>
        </authorList>
    </citation>
    <scope>NUCLEOTIDE SEQUENCE [LARGE SCALE GENOMIC DNA]</scope>
    <source>
        <strain evidence="2 3">LRHMDP3</strain>
    </source>
</reference>
<dbReference type="EC" id="3.5.4.10" evidence="2"/>
<keyword evidence="2" id="KW-0808">Transferase</keyword>
<protein>
    <submittedName>
        <fullName evidence="2">IMP cyclohydrolase / Phosphoribosylaminoimidazolecarboxamide formyltransferase</fullName>
        <ecNumber evidence="2">2.1.2.3</ecNumber>
        <ecNumber evidence="2">3.5.4.10</ecNumber>
    </submittedName>
</protein>
<dbReference type="NCBIfam" id="NF040509">
    <property type="entry name" value="Lacto_palin_RPT"/>
    <property type="match status" value="2"/>
</dbReference>
<dbReference type="AlphaFoldDB" id="A0AB33XW40"/>
<dbReference type="Proteomes" id="UP000009352">
    <property type="component" value="Unassembled WGS sequence"/>
</dbReference>
<evidence type="ECO:0000313" key="3">
    <source>
        <dbReference type="Proteomes" id="UP000009352"/>
    </source>
</evidence>
<keyword evidence="2" id="KW-0378">Hydrolase</keyword>
<organism evidence="2 3">
    <name type="scientific">Lacticaseibacillus rhamnosus LRHMDP3</name>
    <dbReference type="NCBI Taxonomy" id="1203259"/>
    <lineage>
        <taxon>Bacteria</taxon>
        <taxon>Bacillati</taxon>
        <taxon>Bacillota</taxon>
        <taxon>Bacilli</taxon>
        <taxon>Lactobacillales</taxon>
        <taxon>Lactobacillaceae</taxon>
        <taxon>Lacticaseibacillus</taxon>
    </lineage>
</organism>
<name>A0AB33XW40_LACRH</name>
<evidence type="ECO:0000313" key="2">
    <source>
        <dbReference type="EMBL" id="EKS51922.1"/>
    </source>
</evidence>
<proteinExistence type="predicted"/>
<feature type="region of interest" description="Disordered" evidence="1">
    <location>
        <begin position="1"/>
        <end position="92"/>
    </location>
</feature>
<comment type="caution">
    <text evidence="2">The sequence shown here is derived from an EMBL/GenBank/DDBJ whole genome shotgun (WGS) entry which is preliminary data.</text>
</comment>
<dbReference type="EC" id="2.1.2.3" evidence="2"/>
<dbReference type="GO" id="GO:0004643">
    <property type="term" value="F:phosphoribosylaminoimidazolecarboxamide formyltransferase activity"/>
    <property type="evidence" value="ECO:0007669"/>
    <property type="project" value="UniProtKB-EC"/>
</dbReference>
<sequence>MRSPAQKPARAHFPITRSPAQGSAYKDLGRNGQRPAITPKATYTPIPNRAGSRSLSITRSPAQKSACKDLRRNGQNPAITPEATYTPTSNHAGSRSLFLEVFPCKFHNIP</sequence>
<dbReference type="EMBL" id="AMQX01000004">
    <property type="protein sequence ID" value="EKS51922.1"/>
    <property type="molecule type" value="Genomic_DNA"/>
</dbReference>
<evidence type="ECO:0000256" key="1">
    <source>
        <dbReference type="SAM" id="MobiDB-lite"/>
    </source>
</evidence>
<dbReference type="GO" id="GO:0003937">
    <property type="term" value="F:IMP cyclohydrolase activity"/>
    <property type="evidence" value="ECO:0007669"/>
    <property type="project" value="UniProtKB-EC"/>
</dbReference>
<gene>
    <name evidence="2" type="ORF">LRHMDP3_989</name>
</gene>
<feature type="compositionally biased region" description="Polar residues" evidence="1">
    <location>
        <begin position="73"/>
        <end position="92"/>
    </location>
</feature>